<keyword evidence="4 14" id="KW-0808">Transferase</keyword>
<dbReference type="RefSeq" id="WP_282908673.1">
    <property type="nucleotide sequence ID" value="NZ_JAGRPV010000001.1"/>
</dbReference>
<dbReference type="PANTHER" id="PTHR34220:SF11">
    <property type="entry name" value="SENSOR PROTEIN KINASE HPTS"/>
    <property type="match status" value="1"/>
</dbReference>
<feature type="domain" description="HAMP" evidence="13">
    <location>
        <begin position="336"/>
        <end position="388"/>
    </location>
</feature>
<accession>A0ABT6TG11</accession>
<comment type="subcellular location">
    <subcellularLocation>
        <location evidence="1">Cell membrane</location>
        <topology evidence="1">Multi-pass membrane protein</topology>
    </subcellularLocation>
</comment>
<sequence length="610" mass="69216">MRLNADMASSKWARQAAKLYGRLYKVSIKQRVRLAFMLMIVLAIAAVGFSSYAIAARELQKNAFATRQEAVNKTAQILDEKLYQISNAVRSIMFSDAYKQMMTDVRSNRIADYYIHLSELQYVFSQVGYNEPLIDGILIATPIGDFYPISHRRSQTQSFYESNLYYDIKNLTGGMWIAGHSDKFFSGNDRAISFVTRGMADDDSDTNVFIVVNVNESGLIATLNRHAADGGDPYFIADANGEEVMRTDWSAAHGLRRDEPFLRLASGGQGSFFYDFDKSEYLVNYSRSSVEPDWLLYGVQEKSELLSQMKGVQRTTLAYMGIFLLLAWLLSSRLTGLLLLPLFKLQRLMREVEDNRLDVRFASRSADEIAQVGHQFNRMLDEINRLIRDVRDSESSKRKAEMRALTSQMEPHFLYNTLNTIYCKSVLGENEDVNEMIMALSQMFQLGLSGGKDWNTLEDELSHVRQYCSIQQKCYEGLFEYEASCSDETLMGCPLPKILLQPIVENSIQHGFKDRSSGGRIRIKADREDGLLHLTIEDNGSGFDAEKVKQGMQLSRNAKKGYALVNIRERLRLFYGDDARMALSNAADGGARTDLWIPIGRTEGEGDERE</sequence>
<evidence type="ECO:0000256" key="11">
    <source>
        <dbReference type="ARBA" id="ARBA00023136"/>
    </source>
</evidence>
<dbReference type="Pfam" id="PF02518">
    <property type="entry name" value="HATPase_c"/>
    <property type="match status" value="1"/>
</dbReference>
<evidence type="ECO:0000256" key="4">
    <source>
        <dbReference type="ARBA" id="ARBA00022679"/>
    </source>
</evidence>
<dbReference type="GO" id="GO:0004673">
    <property type="term" value="F:protein histidine kinase activity"/>
    <property type="evidence" value="ECO:0007669"/>
    <property type="project" value="UniProtKB-EC"/>
</dbReference>
<organism evidence="14 15">
    <name type="scientific">Cohnella hashimotonis</name>
    <dbReference type="NCBI Taxonomy" id="2826895"/>
    <lineage>
        <taxon>Bacteria</taxon>
        <taxon>Bacillati</taxon>
        <taxon>Bacillota</taxon>
        <taxon>Bacilli</taxon>
        <taxon>Bacillales</taxon>
        <taxon>Paenibacillaceae</taxon>
        <taxon>Cohnella</taxon>
    </lineage>
</organism>
<keyword evidence="15" id="KW-1185">Reference proteome</keyword>
<evidence type="ECO:0000256" key="1">
    <source>
        <dbReference type="ARBA" id="ARBA00004651"/>
    </source>
</evidence>
<evidence type="ECO:0000313" key="15">
    <source>
        <dbReference type="Proteomes" id="UP001161691"/>
    </source>
</evidence>
<dbReference type="InterPro" id="IPR003660">
    <property type="entry name" value="HAMP_dom"/>
</dbReference>
<dbReference type="Proteomes" id="UP001161691">
    <property type="component" value="Unassembled WGS sequence"/>
</dbReference>
<dbReference type="Gene3D" id="3.30.565.10">
    <property type="entry name" value="Histidine kinase-like ATPase, C-terminal domain"/>
    <property type="match status" value="1"/>
</dbReference>
<evidence type="ECO:0000256" key="9">
    <source>
        <dbReference type="ARBA" id="ARBA00022989"/>
    </source>
</evidence>
<dbReference type="Pfam" id="PF06580">
    <property type="entry name" value="His_kinase"/>
    <property type="match status" value="1"/>
</dbReference>
<keyword evidence="9 12" id="KW-1133">Transmembrane helix</keyword>
<evidence type="ECO:0000256" key="6">
    <source>
        <dbReference type="ARBA" id="ARBA00022741"/>
    </source>
</evidence>
<dbReference type="EMBL" id="JAGRPV010000001">
    <property type="protein sequence ID" value="MDI4645772.1"/>
    <property type="molecule type" value="Genomic_DNA"/>
</dbReference>
<dbReference type="EC" id="2.7.13.3" evidence="14"/>
<dbReference type="SMART" id="SM00304">
    <property type="entry name" value="HAMP"/>
    <property type="match status" value="1"/>
</dbReference>
<comment type="caution">
    <text evidence="14">The sequence shown here is derived from an EMBL/GenBank/DDBJ whole genome shotgun (WGS) entry which is preliminary data.</text>
</comment>
<dbReference type="InterPro" id="IPR003594">
    <property type="entry name" value="HATPase_dom"/>
</dbReference>
<reference evidence="14" key="1">
    <citation type="submission" date="2023-04" db="EMBL/GenBank/DDBJ databases">
        <title>Comparative genomic analysis of Cohnella hashimotonis sp. nov., isolated from the International Space Station.</title>
        <authorList>
            <person name="Venkateswaran K."/>
            <person name="Simpson A."/>
        </authorList>
    </citation>
    <scope>NUCLEOTIDE SEQUENCE</scope>
    <source>
        <strain evidence="14">F6_2S_P_1</strain>
    </source>
</reference>
<protein>
    <submittedName>
        <fullName evidence="14">Sensor histidine kinase</fullName>
        <ecNumber evidence="14">2.7.13.3</ecNumber>
    </submittedName>
</protein>
<evidence type="ECO:0000256" key="7">
    <source>
        <dbReference type="ARBA" id="ARBA00022777"/>
    </source>
</evidence>
<evidence type="ECO:0000313" key="14">
    <source>
        <dbReference type="EMBL" id="MDI4645772.1"/>
    </source>
</evidence>
<dbReference type="InterPro" id="IPR036890">
    <property type="entry name" value="HATPase_C_sf"/>
</dbReference>
<evidence type="ECO:0000256" key="8">
    <source>
        <dbReference type="ARBA" id="ARBA00022840"/>
    </source>
</evidence>
<keyword evidence="3" id="KW-0597">Phosphoprotein</keyword>
<dbReference type="Gene3D" id="6.10.340.10">
    <property type="match status" value="1"/>
</dbReference>
<name>A0ABT6TG11_9BACL</name>
<keyword evidence="6" id="KW-0547">Nucleotide-binding</keyword>
<dbReference type="PANTHER" id="PTHR34220">
    <property type="entry name" value="SENSOR HISTIDINE KINASE YPDA"/>
    <property type="match status" value="1"/>
</dbReference>
<keyword evidence="10" id="KW-0902">Two-component regulatory system</keyword>
<evidence type="ECO:0000256" key="2">
    <source>
        <dbReference type="ARBA" id="ARBA00022475"/>
    </source>
</evidence>
<evidence type="ECO:0000256" key="3">
    <source>
        <dbReference type="ARBA" id="ARBA00022553"/>
    </source>
</evidence>
<dbReference type="InterPro" id="IPR010559">
    <property type="entry name" value="Sig_transdc_His_kin_internal"/>
</dbReference>
<feature type="transmembrane region" description="Helical" evidence="12">
    <location>
        <begin position="317"/>
        <end position="340"/>
    </location>
</feature>
<keyword evidence="5 12" id="KW-0812">Transmembrane</keyword>
<evidence type="ECO:0000256" key="5">
    <source>
        <dbReference type="ARBA" id="ARBA00022692"/>
    </source>
</evidence>
<keyword evidence="8" id="KW-0067">ATP-binding</keyword>
<dbReference type="InterPro" id="IPR050640">
    <property type="entry name" value="Bact_2-comp_sensor_kinase"/>
</dbReference>
<dbReference type="SUPFAM" id="SSF55874">
    <property type="entry name" value="ATPase domain of HSP90 chaperone/DNA topoisomerase II/histidine kinase"/>
    <property type="match status" value="1"/>
</dbReference>
<keyword evidence="2" id="KW-1003">Cell membrane</keyword>
<dbReference type="Pfam" id="PF00672">
    <property type="entry name" value="HAMP"/>
    <property type="match status" value="1"/>
</dbReference>
<dbReference type="SUPFAM" id="SSF158472">
    <property type="entry name" value="HAMP domain-like"/>
    <property type="match status" value="1"/>
</dbReference>
<dbReference type="PROSITE" id="PS50885">
    <property type="entry name" value="HAMP"/>
    <property type="match status" value="1"/>
</dbReference>
<evidence type="ECO:0000259" key="13">
    <source>
        <dbReference type="PROSITE" id="PS50885"/>
    </source>
</evidence>
<evidence type="ECO:0000256" key="10">
    <source>
        <dbReference type="ARBA" id="ARBA00023012"/>
    </source>
</evidence>
<gene>
    <name evidence="14" type="ORF">KB449_12395</name>
</gene>
<evidence type="ECO:0000256" key="12">
    <source>
        <dbReference type="SAM" id="Phobius"/>
    </source>
</evidence>
<keyword evidence="7 14" id="KW-0418">Kinase</keyword>
<keyword evidence="11 12" id="KW-0472">Membrane</keyword>
<proteinExistence type="predicted"/>
<dbReference type="CDD" id="cd06225">
    <property type="entry name" value="HAMP"/>
    <property type="match status" value="1"/>
</dbReference>